<organism evidence="4 5">
    <name type="scientific">Pseudomonas yamanorum</name>
    <dbReference type="NCBI Taxonomy" id="515393"/>
    <lineage>
        <taxon>Bacteria</taxon>
        <taxon>Pseudomonadati</taxon>
        <taxon>Pseudomonadota</taxon>
        <taxon>Gammaproteobacteria</taxon>
        <taxon>Pseudomonadales</taxon>
        <taxon>Pseudomonadaceae</taxon>
        <taxon>Pseudomonas</taxon>
    </lineage>
</organism>
<comment type="similarity">
    <text evidence="1">Belongs to the short-chain dehydrogenases/reductases (SDR) family.</text>
</comment>
<accession>A0AAJ3GZP9</accession>
<dbReference type="Proteomes" id="UP000546584">
    <property type="component" value="Unassembled WGS sequence"/>
</dbReference>
<evidence type="ECO:0000256" key="2">
    <source>
        <dbReference type="ARBA" id="ARBA00023002"/>
    </source>
</evidence>
<feature type="domain" description="Ketoreductase" evidence="3">
    <location>
        <begin position="7"/>
        <end position="181"/>
    </location>
</feature>
<dbReference type="InterPro" id="IPR020904">
    <property type="entry name" value="Sc_DH/Rdtase_CS"/>
</dbReference>
<dbReference type="EMBL" id="JACAQR010000003">
    <property type="protein sequence ID" value="NWD40741.1"/>
    <property type="molecule type" value="Genomic_DNA"/>
</dbReference>
<dbReference type="PRINTS" id="PR00081">
    <property type="entry name" value="GDHRDH"/>
</dbReference>
<gene>
    <name evidence="4" type="ORF">HX826_02630</name>
</gene>
<evidence type="ECO:0000313" key="4">
    <source>
        <dbReference type="EMBL" id="NWD40741.1"/>
    </source>
</evidence>
<keyword evidence="2" id="KW-0560">Oxidoreductase</keyword>
<dbReference type="AlphaFoldDB" id="A0AAJ3GZP9"/>
<evidence type="ECO:0000256" key="1">
    <source>
        <dbReference type="ARBA" id="ARBA00006484"/>
    </source>
</evidence>
<dbReference type="InterPro" id="IPR002347">
    <property type="entry name" value="SDR_fam"/>
</dbReference>
<dbReference type="SUPFAM" id="SSF51735">
    <property type="entry name" value="NAD(P)-binding Rossmann-fold domains"/>
    <property type="match status" value="1"/>
</dbReference>
<dbReference type="CDD" id="cd05233">
    <property type="entry name" value="SDR_c"/>
    <property type="match status" value="1"/>
</dbReference>
<dbReference type="SMART" id="SM00822">
    <property type="entry name" value="PKS_KR"/>
    <property type="match status" value="1"/>
</dbReference>
<dbReference type="InterPro" id="IPR057326">
    <property type="entry name" value="KR_dom"/>
</dbReference>
<reference evidence="4 5" key="1">
    <citation type="submission" date="2020-04" db="EMBL/GenBank/DDBJ databases">
        <title>Molecular characterization of pseudomonads from Agaricus bisporus reveal novel blotch 2 pathogens in Western Europe.</title>
        <authorList>
            <person name="Taparia T."/>
            <person name="Krijger M."/>
            <person name="Haynes E."/>
            <person name="Elpinstone J.G."/>
            <person name="Noble R."/>
            <person name="Van Der Wolf J."/>
        </authorList>
    </citation>
    <scope>NUCLEOTIDE SEQUENCE [LARGE SCALE GENOMIC DNA]</scope>
    <source>
        <strain evidence="4 5">IPO3753</strain>
    </source>
</reference>
<dbReference type="PROSITE" id="PS00061">
    <property type="entry name" value="ADH_SHORT"/>
    <property type="match status" value="1"/>
</dbReference>
<name>A0AAJ3GZP9_9PSED</name>
<dbReference type="PANTHER" id="PTHR43008:SF4">
    <property type="entry name" value="CHAIN DEHYDROGENASE, PUTATIVE (AFU_ORTHOLOGUE AFUA_4G08710)-RELATED"/>
    <property type="match status" value="1"/>
</dbReference>
<dbReference type="FunFam" id="3.40.50.720:FF:000084">
    <property type="entry name" value="Short-chain dehydrogenase reductase"/>
    <property type="match status" value="1"/>
</dbReference>
<dbReference type="Pfam" id="PF13561">
    <property type="entry name" value="adh_short_C2"/>
    <property type="match status" value="1"/>
</dbReference>
<dbReference type="Gene3D" id="3.40.50.720">
    <property type="entry name" value="NAD(P)-binding Rossmann-like Domain"/>
    <property type="match status" value="1"/>
</dbReference>
<dbReference type="RefSeq" id="WP_177025387.1">
    <property type="nucleotide sequence ID" value="NZ_CP159621.1"/>
</dbReference>
<dbReference type="InterPro" id="IPR036291">
    <property type="entry name" value="NAD(P)-bd_dom_sf"/>
</dbReference>
<comment type="caution">
    <text evidence="4">The sequence shown here is derived from an EMBL/GenBank/DDBJ whole genome shotgun (WGS) entry which is preliminary data.</text>
</comment>
<dbReference type="GO" id="GO:0050664">
    <property type="term" value="F:oxidoreductase activity, acting on NAD(P)H, oxygen as acceptor"/>
    <property type="evidence" value="ECO:0007669"/>
    <property type="project" value="TreeGrafter"/>
</dbReference>
<protein>
    <submittedName>
        <fullName evidence="4">SDR family oxidoreductase</fullName>
    </submittedName>
</protein>
<evidence type="ECO:0000259" key="3">
    <source>
        <dbReference type="SMART" id="SM00822"/>
    </source>
</evidence>
<sequence length="249" mass="25789">MNRLNGKIAVVTGGNSGIGLASAIRFAAEGAQVVIVGRRQEELDKALVLIGHDAVAIQGDISNLQDLERVFAQIKTDKGHIDVLFANAGLGDLEPIGSITEESFDRTFGVNVKGTLFTVQNALPLMSAGGSIVLTGSTTASMGTAAFSVYSASKGALRNFARSWALDLQGTGIRVNVLSPGPTTTPGLDRALSGTGQKDAIVDSMVTRVPLGRMGLPDEVANAALFLASDESSFMTGSEMFVDGGFAQV</sequence>
<dbReference type="PRINTS" id="PR00080">
    <property type="entry name" value="SDRFAMILY"/>
</dbReference>
<evidence type="ECO:0000313" key="5">
    <source>
        <dbReference type="Proteomes" id="UP000546584"/>
    </source>
</evidence>
<dbReference type="PANTHER" id="PTHR43008">
    <property type="entry name" value="BENZIL REDUCTASE"/>
    <property type="match status" value="1"/>
</dbReference>
<proteinExistence type="inferred from homology"/>